<proteinExistence type="predicted"/>
<sequence length="860" mass="94681">MKFSSSLKFNAVAEWWNDYIAYDALKKYIYQFERTHHEQSSYRDIETNERTSLVDRGPSTDAIFVPLLDRELKKICAFYEAQEKEVVDEVAELEELVRQQEEAGMAGDHYVDGPYEDEDDEDDDDSISQSPQRRRRRVSSSAHRMSLSGSVSRIPEEPAPHHRRSISSASSDGHPDASPPLSPIMPMGTLGKVVNKLTPDFMRSSITSAAPNENVWTSKSDYAYDTRLLFKRRITTLYISVTSLKSYAEVNYSGFRKVLKKYDKVTYRELKDSYLHTSVEPAHPFTAASRTTLTGLTARLVDLYAKCVARGDRGLAKQQLRLHQRENIAWERDTVWRQMIGRERRGDGDVSGAIGASLVPQEDLDDGVGDAKPGWVLRAGGLRVRVTKKKIAMVASIAVFVALLNTQTVKGQEANRCYAVLMFCTCLWATEAIPLFVTSLMVPLLLVCLSVIRDGDGKALSAPNATKYIFSVMFSPTIMLLIGGFTISSALSKTNIDRVLITRVLSLAGTRPSTVLLAFMGVSCFASMWISNVAAPTLCFTLIRPILRTLPPKSSFGPCLILAIALAANIGGQSSPISSPQNLIALQAMDPPVSWGQWFIVALPVSFISLLLIWGLLLVSYRPARAPDGGRDIEIRLIRPTRERFTLKQWWVTFVCLVTIGLWCVARQVQEYVGDMGVIAIVPIVAFFATGVLKKDDFEQFAWTIVFLAMGGIALGKGVESSGLLEVLDGLIRNLLEGVSLYNVVLILSPVVLVISTFISHTIASVLLVPIAKEVGSNLPGDHKNLLIFITGLICSTGMGMPVSGFPNQTAATQEDELGVLYLSNVDFLKNGVPASIIATLVVATIGFLLMKAIGYAVTW</sequence>
<dbReference type="InterPro" id="IPR004680">
    <property type="entry name" value="Cit_transptr-like_dom"/>
</dbReference>
<dbReference type="Pfam" id="PF03600">
    <property type="entry name" value="CitMHS"/>
    <property type="match status" value="1"/>
</dbReference>
<dbReference type="GO" id="GO:0006817">
    <property type="term" value="P:phosphate ion transport"/>
    <property type="evidence" value="ECO:0007669"/>
    <property type="project" value="TreeGrafter"/>
</dbReference>
<dbReference type="EMBL" id="JARKIB010000178">
    <property type="protein sequence ID" value="KAJ7727613.1"/>
    <property type="molecule type" value="Genomic_DNA"/>
</dbReference>
<comment type="caution">
    <text evidence="9">The sequence shown here is derived from an EMBL/GenBank/DDBJ whole genome shotgun (WGS) entry which is preliminary data.</text>
</comment>
<dbReference type="GO" id="GO:0006797">
    <property type="term" value="P:polyphosphate metabolic process"/>
    <property type="evidence" value="ECO:0007669"/>
    <property type="project" value="TreeGrafter"/>
</dbReference>
<gene>
    <name evidence="9" type="ORF">B0H16DRAFT_1735090</name>
</gene>
<feature type="transmembrane region" description="Helical" evidence="7">
    <location>
        <begin position="650"/>
        <end position="670"/>
    </location>
</feature>
<feature type="domain" description="SPX" evidence="8">
    <location>
        <begin position="1"/>
        <end position="276"/>
    </location>
</feature>
<dbReference type="GO" id="GO:0005886">
    <property type="term" value="C:plasma membrane"/>
    <property type="evidence" value="ECO:0007669"/>
    <property type="project" value="TreeGrafter"/>
</dbReference>
<evidence type="ECO:0000256" key="2">
    <source>
        <dbReference type="ARBA" id="ARBA00022448"/>
    </source>
</evidence>
<keyword evidence="3 7" id="KW-0812">Transmembrane</keyword>
<evidence type="ECO:0000259" key="8">
    <source>
        <dbReference type="PROSITE" id="PS51382"/>
    </source>
</evidence>
<dbReference type="NCBIfam" id="TIGR00785">
    <property type="entry name" value="dass"/>
    <property type="match status" value="1"/>
</dbReference>
<dbReference type="Proteomes" id="UP001215598">
    <property type="component" value="Unassembled WGS sequence"/>
</dbReference>
<feature type="region of interest" description="Disordered" evidence="6">
    <location>
        <begin position="100"/>
        <end position="187"/>
    </location>
</feature>
<keyword evidence="5 7" id="KW-0472">Membrane</keyword>
<keyword evidence="2" id="KW-0813">Transport</keyword>
<protein>
    <submittedName>
        <fullName evidence="9">SPX domain-containing protein</fullName>
    </submittedName>
</protein>
<feature type="transmembrane region" description="Helical" evidence="7">
    <location>
        <begin position="420"/>
        <end position="447"/>
    </location>
</feature>
<dbReference type="InterPro" id="IPR001898">
    <property type="entry name" value="SLC13A/DASS"/>
</dbReference>
<dbReference type="AlphaFoldDB" id="A0AAD7MPX9"/>
<feature type="transmembrane region" description="Helical" evidence="7">
    <location>
        <begin position="784"/>
        <end position="803"/>
    </location>
</feature>
<evidence type="ECO:0000313" key="9">
    <source>
        <dbReference type="EMBL" id="KAJ7727613.1"/>
    </source>
</evidence>
<evidence type="ECO:0000256" key="1">
    <source>
        <dbReference type="ARBA" id="ARBA00004141"/>
    </source>
</evidence>
<evidence type="ECO:0000256" key="7">
    <source>
        <dbReference type="SAM" id="Phobius"/>
    </source>
</evidence>
<evidence type="ECO:0000313" key="10">
    <source>
        <dbReference type="Proteomes" id="UP001215598"/>
    </source>
</evidence>
<feature type="transmembrane region" description="Helical" evidence="7">
    <location>
        <begin position="832"/>
        <end position="851"/>
    </location>
</feature>
<keyword evidence="10" id="KW-1185">Reference proteome</keyword>
<feature type="transmembrane region" description="Helical" evidence="7">
    <location>
        <begin position="595"/>
        <end position="621"/>
    </location>
</feature>
<name>A0AAD7MPX9_9AGAR</name>
<feature type="transmembrane region" description="Helical" evidence="7">
    <location>
        <begin position="700"/>
        <end position="719"/>
    </location>
</feature>
<keyword evidence="4 7" id="KW-1133">Transmembrane helix</keyword>
<dbReference type="PANTHER" id="PTHR10283">
    <property type="entry name" value="SOLUTE CARRIER FAMILY 13 MEMBER"/>
    <property type="match status" value="1"/>
</dbReference>
<dbReference type="Pfam" id="PF03105">
    <property type="entry name" value="SPX"/>
    <property type="match status" value="1"/>
</dbReference>
<organism evidence="9 10">
    <name type="scientific">Mycena metata</name>
    <dbReference type="NCBI Taxonomy" id="1033252"/>
    <lineage>
        <taxon>Eukaryota</taxon>
        <taxon>Fungi</taxon>
        <taxon>Dikarya</taxon>
        <taxon>Basidiomycota</taxon>
        <taxon>Agaricomycotina</taxon>
        <taxon>Agaricomycetes</taxon>
        <taxon>Agaricomycetidae</taxon>
        <taxon>Agaricales</taxon>
        <taxon>Marasmiineae</taxon>
        <taxon>Mycenaceae</taxon>
        <taxon>Mycena</taxon>
    </lineage>
</organism>
<feature type="transmembrane region" description="Helical" evidence="7">
    <location>
        <begin position="739"/>
        <end position="772"/>
    </location>
</feature>
<evidence type="ECO:0000256" key="3">
    <source>
        <dbReference type="ARBA" id="ARBA00022692"/>
    </source>
</evidence>
<feature type="compositionally biased region" description="Acidic residues" evidence="6">
    <location>
        <begin position="114"/>
        <end position="126"/>
    </location>
</feature>
<feature type="transmembrane region" description="Helical" evidence="7">
    <location>
        <begin position="676"/>
        <end position="693"/>
    </location>
</feature>
<feature type="transmembrane region" description="Helical" evidence="7">
    <location>
        <begin position="515"/>
        <end position="543"/>
    </location>
</feature>
<evidence type="ECO:0000256" key="6">
    <source>
        <dbReference type="SAM" id="MobiDB-lite"/>
    </source>
</evidence>
<feature type="transmembrane region" description="Helical" evidence="7">
    <location>
        <begin position="555"/>
        <end position="575"/>
    </location>
</feature>
<dbReference type="GO" id="GO:0005315">
    <property type="term" value="F:phosphate transmembrane transporter activity"/>
    <property type="evidence" value="ECO:0007669"/>
    <property type="project" value="TreeGrafter"/>
</dbReference>
<dbReference type="CDD" id="cd14478">
    <property type="entry name" value="SPX_PHO87_PHO90_like"/>
    <property type="match status" value="1"/>
</dbReference>
<accession>A0AAD7MPX9</accession>
<feature type="transmembrane region" description="Helical" evidence="7">
    <location>
        <begin position="468"/>
        <end position="491"/>
    </location>
</feature>
<reference evidence="9" key="1">
    <citation type="submission" date="2023-03" db="EMBL/GenBank/DDBJ databases">
        <title>Massive genome expansion in bonnet fungi (Mycena s.s.) driven by repeated elements and novel gene families across ecological guilds.</title>
        <authorList>
            <consortium name="Lawrence Berkeley National Laboratory"/>
            <person name="Harder C.B."/>
            <person name="Miyauchi S."/>
            <person name="Viragh M."/>
            <person name="Kuo A."/>
            <person name="Thoen E."/>
            <person name="Andreopoulos B."/>
            <person name="Lu D."/>
            <person name="Skrede I."/>
            <person name="Drula E."/>
            <person name="Henrissat B."/>
            <person name="Morin E."/>
            <person name="Kohler A."/>
            <person name="Barry K."/>
            <person name="LaButti K."/>
            <person name="Morin E."/>
            <person name="Salamov A."/>
            <person name="Lipzen A."/>
            <person name="Mereny Z."/>
            <person name="Hegedus B."/>
            <person name="Baldrian P."/>
            <person name="Stursova M."/>
            <person name="Weitz H."/>
            <person name="Taylor A."/>
            <person name="Grigoriev I.V."/>
            <person name="Nagy L.G."/>
            <person name="Martin F."/>
            <person name="Kauserud H."/>
        </authorList>
    </citation>
    <scope>NUCLEOTIDE SEQUENCE</scope>
    <source>
        <strain evidence="9">CBHHK182m</strain>
    </source>
</reference>
<dbReference type="InterPro" id="IPR004331">
    <property type="entry name" value="SPX_dom"/>
</dbReference>
<dbReference type="PANTHER" id="PTHR10283:SF92">
    <property type="entry name" value="LOW-AFFINITY PHOSPHATE TRANSPORTER PHO91"/>
    <property type="match status" value="1"/>
</dbReference>
<dbReference type="PROSITE" id="PS51382">
    <property type="entry name" value="SPX"/>
    <property type="match status" value="1"/>
</dbReference>
<evidence type="ECO:0000256" key="4">
    <source>
        <dbReference type="ARBA" id="ARBA00022989"/>
    </source>
</evidence>
<evidence type="ECO:0000256" key="5">
    <source>
        <dbReference type="ARBA" id="ARBA00023136"/>
    </source>
</evidence>
<comment type="subcellular location">
    <subcellularLocation>
        <location evidence="1">Membrane</location>
        <topology evidence="1">Multi-pass membrane protein</topology>
    </subcellularLocation>
</comment>
<dbReference type="CDD" id="cd01115">
    <property type="entry name" value="SLC13_permease"/>
    <property type="match status" value="1"/>
</dbReference>